<sequence>MQKTSNILSMMKTARIASILVFVCFVGLTTANAQRDYRTGIGFRAGPMAGLTVRHFISQQEAVELSMSSRWSGSVFHGLYERHHNVMKDSRLNWFYGGGIHVGHWNLESNLHPWFSEDGSYTAFGIDGIAGLEYCLVDAPISFSLDWKPMFNVINKTRFRMDDVGLTIRVFFGNA</sequence>
<evidence type="ECO:0000313" key="2">
    <source>
        <dbReference type="Proteomes" id="UP000036958"/>
    </source>
</evidence>
<evidence type="ECO:0000313" key="1">
    <source>
        <dbReference type="EMBL" id="KOH43812.1"/>
    </source>
</evidence>
<dbReference type="EMBL" id="LGIA01000176">
    <property type="protein sequence ID" value="KOH43812.1"/>
    <property type="molecule type" value="Genomic_DNA"/>
</dbReference>
<dbReference type="RefSeq" id="WP_053185428.1">
    <property type="nucleotide sequence ID" value="NZ_LGIA01000176.1"/>
</dbReference>
<organism evidence="1 2">
    <name type="scientific">Sunxiuqinia dokdonensis</name>
    <dbReference type="NCBI Taxonomy" id="1409788"/>
    <lineage>
        <taxon>Bacteria</taxon>
        <taxon>Pseudomonadati</taxon>
        <taxon>Bacteroidota</taxon>
        <taxon>Bacteroidia</taxon>
        <taxon>Marinilabiliales</taxon>
        <taxon>Prolixibacteraceae</taxon>
        <taxon>Sunxiuqinia</taxon>
    </lineage>
</organism>
<name>A0A0L8V6J5_9BACT</name>
<gene>
    <name evidence="1" type="ORF">NC99_33080</name>
</gene>
<evidence type="ECO:0008006" key="3">
    <source>
        <dbReference type="Google" id="ProtNLM"/>
    </source>
</evidence>
<protein>
    <recommendedName>
        <fullName evidence="3">Outer membrane protein beta-barrel domain-containing protein</fullName>
    </recommendedName>
</protein>
<proteinExistence type="predicted"/>
<comment type="caution">
    <text evidence="1">The sequence shown here is derived from an EMBL/GenBank/DDBJ whole genome shotgun (WGS) entry which is preliminary data.</text>
</comment>
<accession>A0A0L8V6J5</accession>
<dbReference type="OrthoDB" id="978645at2"/>
<keyword evidence="2" id="KW-1185">Reference proteome</keyword>
<dbReference type="STRING" id="1409788.NC99_33080"/>
<dbReference type="Proteomes" id="UP000036958">
    <property type="component" value="Unassembled WGS sequence"/>
</dbReference>
<dbReference type="AlphaFoldDB" id="A0A0L8V6J5"/>
<reference evidence="2" key="1">
    <citation type="submission" date="2015-07" db="EMBL/GenBank/DDBJ databases">
        <title>Genome sequencing of Sunxiuqinia dokdonensis strain SK.</title>
        <authorList>
            <person name="Ahn S."/>
            <person name="Kim B.-C."/>
        </authorList>
    </citation>
    <scope>NUCLEOTIDE SEQUENCE [LARGE SCALE GENOMIC DNA]</scope>
    <source>
        <strain evidence="2">SK</strain>
    </source>
</reference>